<keyword evidence="2" id="KW-1185">Reference proteome</keyword>
<dbReference type="Proteomes" id="UP000193207">
    <property type="component" value="Unassembled WGS sequence"/>
</dbReference>
<accession>A0A1X6Y8W3</accession>
<dbReference type="EMBL" id="FWFU01000001">
    <property type="protein sequence ID" value="SLN14351.1"/>
    <property type="molecule type" value="Genomic_DNA"/>
</dbReference>
<protein>
    <submittedName>
        <fullName evidence="1">Uncharacterized protein</fullName>
    </submittedName>
</protein>
<sequence length="49" mass="5015">MSVSNPGASPIVTTFRFHLSAVSPVSDALVQAPDTPTETALCPTQADDA</sequence>
<organism evidence="1 2">
    <name type="scientific">Roseovarius halotolerans</name>
    <dbReference type="NCBI Taxonomy" id="505353"/>
    <lineage>
        <taxon>Bacteria</taxon>
        <taxon>Pseudomonadati</taxon>
        <taxon>Pseudomonadota</taxon>
        <taxon>Alphaproteobacteria</taxon>
        <taxon>Rhodobacterales</taxon>
        <taxon>Roseobacteraceae</taxon>
        <taxon>Roseovarius</taxon>
    </lineage>
</organism>
<reference evidence="1 2" key="1">
    <citation type="submission" date="2017-03" db="EMBL/GenBank/DDBJ databases">
        <authorList>
            <person name="Afonso C.L."/>
            <person name="Miller P.J."/>
            <person name="Scott M.A."/>
            <person name="Spackman E."/>
            <person name="Goraichik I."/>
            <person name="Dimitrov K.M."/>
            <person name="Suarez D.L."/>
            <person name="Swayne D.E."/>
        </authorList>
    </citation>
    <scope>NUCLEOTIDE SEQUENCE [LARGE SCALE GENOMIC DNA]</scope>
    <source>
        <strain evidence="1 2">CECT 8110</strain>
    </source>
</reference>
<evidence type="ECO:0000313" key="1">
    <source>
        <dbReference type="EMBL" id="SLN14351.1"/>
    </source>
</evidence>
<name>A0A1X6Y8W3_9RHOB</name>
<gene>
    <name evidence="1" type="ORF">ROH8110_00308</name>
</gene>
<dbReference type="AlphaFoldDB" id="A0A1X6Y8W3"/>
<proteinExistence type="predicted"/>
<evidence type="ECO:0000313" key="2">
    <source>
        <dbReference type="Proteomes" id="UP000193207"/>
    </source>
</evidence>